<dbReference type="Gene3D" id="3.60.10.10">
    <property type="entry name" value="Endonuclease/exonuclease/phosphatase"/>
    <property type="match status" value="1"/>
</dbReference>
<evidence type="ECO:0000313" key="2">
    <source>
        <dbReference type="Proteomes" id="UP000277204"/>
    </source>
</evidence>
<dbReference type="AlphaFoldDB" id="A0A183LU89"/>
<gene>
    <name evidence="1" type="ORF">SMRZ_LOCUS7364</name>
</gene>
<dbReference type="PANTHER" id="PTHR23227">
    <property type="entry name" value="BUCENTAUR RELATED"/>
    <property type="match status" value="1"/>
</dbReference>
<sequence>MNFIQCYALTNDYNEDVKDKFYCRLQSTIEKCPTKNLKILMEDLNAKVGMGKTGYEDIMGRHELGERYENGERFANICAFNKVVIGGTVFSHKRMHKAKWTSLNHTTQNRIGHICINKKFRKTMGDVRTKRRADIASVHHLLVAKMKLKLEKHWTTERTSQKFNTNFLRDTDRPNEFRIVLSNRLHTFHHLLNGQKTTMMKNWKGIKEAITSTWHEVLSHKKHHYEE</sequence>
<protein>
    <submittedName>
        <fullName evidence="1">Uncharacterized protein</fullName>
    </submittedName>
</protein>
<accession>A0A183LU89</accession>
<reference evidence="1 2" key="1">
    <citation type="submission" date="2018-11" db="EMBL/GenBank/DDBJ databases">
        <authorList>
            <consortium name="Pathogen Informatics"/>
        </authorList>
    </citation>
    <scope>NUCLEOTIDE SEQUENCE [LARGE SCALE GENOMIC DNA]</scope>
    <source>
        <strain evidence="1 2">Zambia</strain>
    </source>
</reference>
<name>A0A183LU89_9TREM</name>
<dbReference type="STRING" id="48269.A0A183LU89"/>
<evidence type="ECO:0000313" key="1">
    <source>
        <dbReference type="EMBL" id="VDO75930.1"/>
    </source>
</evidence>
<dbReference type="InterPro" id="IPR036691">
    <property type="entry name" value="Endo/exonu/phosph_ase_sf"/>
</dbReference>
<dbReference type="EMBL" id="UZAI01002954">
    <property type="protein sequence ID" value="VDO75930.1"/>
    <property type="molecule type" value="Genomic_DNA"/>
</dbReference>
<keyword evidence="2" id="KW-1185">Reference proteome</keyword>
<dbReference type="InterPro" id="IPR027124">
    <property type="entry name" value="Swc5/CFDP1/2"/>
</dbReference>
<dbReference type="PANTHER" id="PTHR23227:SF67">
    <property type="entry name" value="CRANIOFACIAL DEVELOPMENT PROTEIN 2-LIKE"/>
    <property type="match status" value="1"/>
</dbReference>
<proteinExistence type="predicted"/>
<dbReference type="Proteomes" id="UP000277204">
    <property type="component" value="Unassembled WGS sequence"/>
</dbReference>
<organism evidence="1 2">
    <name type="scientific">Schistosoma margrebowiei</name>
    <dbReference type="NCBI Taxonomy" id="48269"/>
    <lineage>
        <taxon>Eukaryota</taxon>
        <taxon>Metazoa</taxon>
        <taxon>Spiralia</taxon>
        <taxon>Lophotrochozoa</taxon>
        <taxon>Platyhelminthes</taxon>
        <taxon>Trematoda</taxon>
        <taxon>Digenea</taxon>
        <taxon>Strigeidida</taxon>
        <taxon>Schistosomatoidea</taxon>
        <taxon>Schistosomatidae</taxon>
        <taxon>Schistosoma</taxon>
    </lineage>
</organism>